<sequence length="167" mass="18422">MFNFTCPIENPAFLLPHSGHMILIDRVLEYGDDYVYVEARVDEKHILLHDGALPSTAGMEIMAQSIGAFAGIQALLANEQVKLGFLLGTRRLDLYAENIPIGTKLLATAKVSTQDNNGMGVFDCELRWTDAPEMIKHLLPTDGLLVRAALNVYSPKDAKVGKERRPS</sequence>
<dbReference type="InterPro" id="IPR029069">
    <property type="entry name" value="HotDog_dom_sf"/>
</dbReference>
<dbReference type="Proteomes" id="UP001621964">
    <property type="component" value="Unassembled WGS sequence"/>
</dbReference>
<dbReference type="RefSeq" id="WP_405386280.1">
    <property type="nucleotide sequence ID" value="NZ_JBJGEB010000007.1"/>
</dbReference>
<name>A0ABW8Q5C4_9NEIS</name>
<dbReference type="Gene3D" id="3.10.129.10">
    <property type="entry name" value="Hotdog Thioesterase"/>
    <property type="match status" value="1"/>
</dbReference>
<dbReference type="Pfam" id="PF22817">
    <property type="entry name" value="ApeP-like"/>
    <property type="match status" value="1"/>
</dbReference>
<evidence type="ECO:0000313" key="2">
    <source>
        <dbReference type="Proteomes" id="UP001621964"/>
    </source>
</evidence>
<proteinExistence type="predicted"/>
<dbReference type="EMBL" id="JBJGEB010000007">
    <property type="protein sequence ID" value="MFK7642365.1"/>
    <property type="molecule type" value="Genomic_DNA"/>
</dbReference>
<reference evidence="1 2" key="1">
    <citation type="submission" date="2024-11" db="EMBL/GenBank/DDBJ databases">
        <authorList>
            <person name="Mikucki A.G."/>
            <person name="Kahler C.M."/>
        </authorList>
    </citation>
    <scope>NUCLEOTIDE SEQUENCE [LARGE SCALE GENOMIC DNA]</scope>
    <source>
        <strain evidence="1 2">EXNM717</strain>
    </source>
</reference>
<organism evidence="1 2">
    <name type="scientific">Neisseria oralis</name>
    <dbReference type="NCBI Taxonomy" id="1107316"/>
    <lineage>
        <taxon>Bacteria</taxon>
        <taxon>Pseudomonadati</taxon>
        <taxon>Pseudomonadota</taxon>
        <taxon>Betaproteobacteria</taxon>
        <taxon>Neisseriales</taxon>
        <taxon>Neisseriaceae</taxon>
        <taxon>Neisseria</taxon>
    </lineage>
</organism>
<keyword evidence="2" id="KW-1185">Reference proteome</keyword>
<dbReference type="PIRSF" id="PIRSF020565">
    <property type="entry name" value="3Ho_Ac_ACP_DH_prd"/>
    <property type="match status" value="1"/>
</dbReference>
<gene>
    <name evidence="1" type="ORF">ACI43T_07625</name>
</gene>
<evidence type="ECO:0000313" key="1">
    <source>
        <dbReference type="EMBL" id="MFK7642365.1"/>
    </source>
</evidence>
<accession>A0ABW8Q5C4</accession>
<dbReference type="InterPro" id="IPR016776">
    <property type="entry name" value="ApeP-like_dehydratase"/>
</dbReference>
<protein>
    <submittedName>
        <fullName evidence="1">Thioester dehydrase</fullName>
    </submittedName>
</protein>
<dbReference type="SUPFAM" id="SSF54637">
    <property type="entry name" value="Thioesterase/thiol ester dehydrase-isomerase"/>
    <property type="match status" value="1"/>
</dbReference>
<comment type="caution">
    <text evidence="1">The sequence shown here is derived from an EMBL/GenBank/DDBJ whole genome shotgun (WGS) entry which is preliminary data.</text>
</comment>